<feature type="chain" id="PRO_5039917820" description="Tick transposon" evidence="2">
    <location>
        <begin position="24"/>
        <end position="329"/>
    </location>
</feature>
<name>A0A9J6D5Y5_RHIMP</name>
<dbReference type="VEuPathDB" id="VectorBase:LOC119162944"/>
<reference evidence="3" key="2">
    <citation type="submission" date="2021-09" db="EMBL/GenBank/DDBJ databases">
        <authorList>
            <person name="Jia N."/>
            <person name="Wang J."/>
            <person name="Shi W."/>
            <person name="Du L."/>
            <person name="Sun Y."/>
            <person name="Zhan W."/>
            <person name="Jiang J."/>
            <person name="Wang Q."/>
            <person name="Zhang B."/>
            <person name="Ji P."/>
            <person name="Sakyi L.B."/>
            <person name="Cui X."/>
            <person name="Yuan T."/>
            <person name="Jiang B."/>
            <person name="Yang W."/>
            <person name="Lam T.T.-Y."/>
            <person name="Chang Q."/>
            <person name="Ding S."/>
            <person name="Wang X."/>
            <person name="Zhu J."/>
            <person name="Ruan X."/>
            <person name="Zhao L."/>
            <person name="Wei J."/>
            <person name="Que T."/>
            <person name="Du C."/>
            <person name="Cheng J."/>
            <person name="Dai P."/>
            <person name="Han X."/>
            <person name="Huang E."/>
            <person name="Gao Y."/>
            <person name="Liu J."/>
            <person name="Shao H."/>
            <person name="Ye R."/>
            <person name="Li L."/>
            <person name="Wei W."/>
            <person name="Wang X."/>
            <person name="Wang C."/>
            <person name="Huo Q."/>
            <person name="Li W."/>
            <person name="Guo W."/>
            <person name="Chen H."/>
            <person name="Chen S."/>
            <person name="Zhou L."/>
            <person name="Zhou L."/>
            <person name="Ni X."/>
            <person name="Tian J."/>
            <person name="Zhou Y."/>
            <person name="Sheng Y."/>
            <person name="Liu T."/>
            <person name="Pan Y."/>
            <person name="Xia L."/>
            <person name="Li J."/>
            <person name="Zhao F."/>
            <person name="Cao W."/>
        </authorList>
    </citation>
    <scope>NUCLEOTIDE SEQUENCE</scope>
    <source>
        <strain evidence="3">Rmic-2018</strain>
        <tissue evidence="3">Larvae</tissue>
    </source>
</reference>
<dbReference type="AlphaFoldDB" id="A0A9J6D5Y5"/>
<keyword evidence="2" id="KW-0732">Signal</keyword>
<evidence type="ECO:0000313" key="3">
    <source>
        <dbReference type="EMBL" id="KAH8009606.1"/>
    </source>
</evidence>
<dbReference type="Proteomes" id="UP000821866">
    <property type="component" value="Chromosome 9"/>
</dbReference>
<feature type="compositionally biased region" description="Low complexity" evidence="1">
    <location>
        <begin position="62"/>
        <end position="75"/>
    </location>
</feature>
<feature type="signal peptide" evidence="2">
    <location>
        <begin position="1"/>
        <end position="23"/>
    </location>
</feature>
<proteinExistence type="predicted"/>
<evidence type="ECO:0000313" key="4">
    <source>
        <dbReference type="Proteomes" id="UP000821866"/>
    </source>
</evidence>
<protein>
    <recommendedName>
        <fullName evidence="5">Tick transposon</fullName>
    </recommendedName>
</protein>
<reference evidence="3" key="1">
    <citation type="journal article" date="2020" name="Cell">
        <title>Large-Scale Comparative Analyses of Tick Genomes Elucidate Their Genetic Diversity and Vector Capacities.</title>
        <authorList>
            <consortium name="Tick Genome and Microbiome Consortium (TIGMIC)"/>
            <person name="Jia N."/>
            <person name="Wang J."/>
            <person name="Shi W."/>
            <person name="Du L."/>
            <person name="Sun Y."/>
            <person name="Zhan W."/>
            <person name="Jiang J.F."/>
            <person name="Wang Q."/>
            <person name="Zhang B."/>
            <person name="Ji P."/>
            <person name="Bell-Sakyi L."/>
            <person name="Cui X.M."/>
            <person name="Yuan T.T."/>
            <person name="Jiang B.G."/>
            <person name="Yang W.F."/>
            <person name="Lam T.T."/>
            <person name="Chang Q.C."/>
            <person name="Ding S.J."/>
            <person name="Wang X.J."/>
            <person name="Zhu J.G."/>
            <person name="Ruan X.D."/>
            <person name="Zhao L."/>
            <person name="Wei J.T."/>
            <person name="Ye R.Z."/>
            <person name="Que T.C."/>
            <person name="Du C.H."/>
            <person name="Zhou Y.H."/>
            <person name="Cheng J.X."/>
            <person name="Dai P.F."/>
            <person name="Guo W.B."/>
            <person name="Han X.H."/>
            <person name="Huang E.J."/>
            <person name="Li L.F."/>
            <person name="Wei W."/>
            <person name="Gao Y.C."/>
            <person name="Liu J.Z."/>
            <person name="Shao H.Z."/>
            <person name="Wang X."/>
            <person name="Wang C.C."/>
            <person name="Yang T.C."/>
            <person name="Huo Q.B."/>
            <person name="Li W."/>
            <person name="Chen H.Y."/>
            <person name="Chen S.E."/>
            <person name="Zhou L.G."/>
            <person name="Ni X.B."/>
            <person name="Tian J.H."/>
            <person name="Sheng Y."/>
            <person name="Liu T."/>
            <person name="Pan Y.S."/>
            <person name="Xia L.Y."/>
            <person name="Li J."/>
            <person name="Zhao F."/>
            <person name="Cao W.C."/>
        </authorList>
    </citation>
    <scope>NUCLEOTIDE SEQUENCE</scope>
    <source>
        <strain evidence="3">Rmic-2018</strain>
    </source>
</reference>
<keyword evidence="4" id="KW-1185">Reference proteome</keyword>
<accession>A0A9J6D5Y5</accession>
<organism evidence="3 4">
    <name type="scientific">Rhipicephalus microplus</name>
    <name type="common">Cattle tick</name>
    <name type="synonym">Boophilus microplus</name>
    <dbReference type="NCBI Taxonomy" id="6941"/>
    <lineage>
        <taxon>Eukaryota</taxon>
        <taxon>Metazoa</taxon>
        <taxon>Ecdysozoa</taxon>
        <taxon>Arthropoda</taxon>
        <taxon>Chelicerata</taxon>
        <taxon>Arachnida</taxon>
        <taxon>Acari</taxon>
        <taxon>Parasitiformes</taxon>
        <taxon>Ixodida</taxon>
        <taxon>Ixodoidea</taxon>
        <taxon>Ixodidae</taxon>
        <taxon>Rhipicephalinae</taxon>
        <taxon>Rhipicephalus</taxon>
        <taxon>Boophilus</taxon>
    </lineage>
</organism>
<dbReference type="EMBL" id="JABSTU010000011">
    <property type="protein sequence ID" value="KAH8009606.1"/>
    <property type="molecule type" value="Genomic_DNA"/>
</dbReference>
<comment type="caution">
    <text evidence="3">The sequence shown here is derived from an EMBL/GenBank/DDBJ whole genome shotgun (WGS) entry which is preliminary data.</text>
</comment>
<evidence type="ECO:0008006" key="5">
    <source>
        <dbReference type="Google" id="ProtNLM"/>
    </source>
</evidence>
<feature type="region of interest" description="Disordered" evidence="1">
    <location>
        <begin position="49"/>
        <end position="82"/>
    </location>
</feature>
<gene>
    <name evidence="3" type="ORF">HPB51_018451</name>
</gene>
<sequence length="329" mass="36308">MAYELRFHVIQVVLVWLPLVVHSRRPVDTPAEQLQFPEDCGFSTDPSACADTPELSRPFGKSSSSETSFLSSNKSGNSERQWFSGRGGSTTVAMAYELRFHVIQVGEIDSLYAKKTSNRCLLLLPRPQVLYVLSRECTNALCSLLLCCGDVEANPEPPKKTPGPQDDVENNTASSDARHKEVMAMLSKISARCDSSAVEQSNLAKAIDEVKANQQLVASKLCEIERRLSTVELRTNSVADIEKELQVANEAIGSITQTNDALVSRLNDLEDRARRCNLVFFGMPDKNETWQATEEALTNLLSSSLGAEFDPNAVEKAHRLGGPYIRKKT</sequence>
<evidence type="ECO:0000256" key="2">
    <source>
        <dbReference type="SAM" id="SignalP"/>
    </source>
</evidence>
<feature type="region of interest" description="Disordered" evidence="1">
    <location>
        <begin position="156"/>
        <end position="176"/>
    </location>
</feature>
<evidence type="ECO:0000256" key="1">
    <source>
        <dbReference type="SAM" id="MobiDB-lite"/>
    </source>
</evidence>